<sequence>MPWLNRADLTAGEVTIPDAQWSAGVLYDHGPRKDAPGRGGAIELPVVLELLDRIDSGQITPAQARHALHPVLADLTHYHREMDGLEAMMNAN</sequence>
<dbReference type="RefSeq" id="WP_114020947.1">
    <property type="nucleotide sequence ID" value="NZ_QOIN01000034.1"/>
</dbReference>
<evidence type="ECO:0000313" key="1">
    <source>
        <dbReference type="EMBL" id="RCG26295.1"/>
    </source>
</evidence>
<gene>
    <name evidence="1" type="ORF">DTL70_06775</name>
</gene>
<proteinExistence type="predicted"/>
<accession>A0A367F9C6</accession>
<reference evidence="1 2" key="1">
    <citation type="submission" date="2018-06" db="EMBL/GenBank/DDBJ databases">
        <title>Streptomyces reniochalinae sp. nov. and Streptomyces diacarnus sp. nov. from marine sponges.</title>
        <authorList>
            <person name="Li L."/>
        </authorList>
    </citation>
    <scope>NUCLEOTIDE SEQUENCE [LARGE SCALE GENOMIC DNA]</scope>
    <source>
        <strain evidence="1 2">LHW51701</strain>
    </source>
</reference>
<dbReference type="AlphaFoldDB" id="A0A367F9C6"/>
<name>A0A367F9C6_9ACTN</name>
<organism evidence="1 2">
    <name type="scientific">Streptomyces diacarni</name>
    <dbReference type="NCBI Taxonomy" id="2800381"/>
    <lineage>
        <taxon>Bacteria</taxon>
        <taxon>Bacillati</taxon>
        <taxon>Actinomycetota</taxon>
        <taxon>Actinomycetes</taxon>
        <taxon>Kitasatosporales</taxon>
        <taxon>Streptomycetaceae</taxon>
        <taxon>Streptomyces</taxon>
    </lineage>
</organism>
<protein>
    <submittedName>
        <fullName evidence="1">Uncharacterized protein</fullName>
    </submittedName>
</protein>
<dbReference type="EMBL" id="QOIN01000034">
    <property type="protein sequence ID" value="RCG26295.1"/>
    <property type="molecule type" value="Genomic_DNA"/>
</dbReference>
<comment type="caution">
    <text evidence="1">The sequence shown here is derived from an EMBL/GenBank/DDBJ whole genome shotgun (WGS) entry which is preliminary data.</text>
</comment>
<evidence type="ECO:0000313" key="2">
    <source>
        <dbReference type="Proteomes" id="UP000252914"/>
    </source>
</evidence>
<keyword evidence="2" id="KW-1185">Reference proteome</keyword>
<dbReference type="Proteomes" id="UP000252914">
    <property type="component" value="Unassembled WGS sequence"/>
</dbReference>